<dbReference type="PANTHER" id="PTHR30536">
    <property type="entry name" value="ALTRONATE/GALACTARATE DEHYDRATASE"/>
    <property type="match status" value="1"/>
</dbReference>
<dbReference type="InterPro" id="IPR044144">
    <property type="entry name" value="SAF_UxaA/GarD"/>
</dbReference>
<dbReference type="Pfam" id="PF04295">
    <property type="entry name" value="GD_AH_second"/>
    <property type="match status" value="1"/>
</dbReference>
<dbReference type="Gene3D" id="2.30.130.110">
    <property type="match status" value="1"/>
</dbReference>
<evidence type="ECO:0000313" key="4">
    <source>
        <dbReference type="EMBL" id="AEE15478.1"/>
    </source>
</evidence>
<protein>
    <submittedName>
        <fullName evidence="4">Altronate dehydratase</fullName>
        <ecNumber evidence="4">4.2.1.7</ecNumber>
    </submittedName>
</protein>
<dbReference type="GO" id="GO:0019698">
    <property type="term" value="P:D-galacturonate catabolic process"/>
    <property type="evidence" value="ECO:0007669"/>
    <property type="project" value="TreeGrafter"/>
</dbReference>
<dbReference type="RefSeq" id="WP_013757198.1">
    <property type="nucleotide sequence ID" value="NC_015500.1"/>
</dbReference>
<keyword evidence="5" id="KW-1185">Reference proteome</keyword>
<evidence type="ECO:0000256" key="2">
    <source>
        <dbReference type="ARBA" id="ARBA00023239"/>
    </source>
</evidence>
<accession>F4LK89</accession>
<dbReference type="GO" id="GO:0008789">
    <property type="term" value="F:altronate dehydratase activity"/>
    <property type="evidence" value="ECO:0007669"/>
    <property type="project" value="UniProtKB-EC"/>
</dbReference>
<dbReference type="Proteomes" id="UP000006546">
    <property type="component" value="Chromosome"/>
</dbReference>
<dbReference type="AlphaFoldDB" id="F4LK89"/>
<feature type="domain" description="SAF" evidence="3">
    <location>
        <begin position="14"/>
        <end position="92"/>
    </location>
</feature>
<dbReference type="CDD" id="cd11613">
    <property type="entry name" value="SAF_AH_GD"/>
    <property type="match status" value="1"/>
</dbReference>
<reference evidence="5" key="1">
    <citation type="submission" date="2011-04" db="EMBL/GenBank/DDBJ databases">
        <title>The complete genome of Treponema brennaborense DSM 12168.</title>
        <authorList>
            <person name="Lucas S."/>
            <person name="Han J."/>
            <person name="Lapidus A."/>
            <person name="Bruce D."/>
            <person name="Goodwin L."/>
            <person name="Pitluck S."/>
            <person name="Peters L."/>
            <person name="Kyrpides N."/>
            <person name="Mavromatis K."/>
            <person name="Ivanova N."/>
            <person name="Mikhailova N."/>
            <person name="Pagani I."/>
            <person name="Teshima H."/>
            <person name="Detter J.C."/>
            <person name="Tapia R."/>
            <person name="Han C."/>
            <person name="Land M."/>
            <person name="Hauser L."/>
            <person name="Markowitz V."/>
            <person name="Cheng J.-F."/>
            <person name="Hugenholtz P."/>
            <person name="Woyke T."/>
            <person name="Wu D."/>
            <person name="Gronow S."/>
            <person name="Wellnitz S."/>
            <person name="Brambilla E."/>
            <person name="Klenk H.-P."/>
            <person name="Eisen J.A."/>
        </authorList>
    </citation>
    <scope>NUCLEOTIDE SEQUENCE [LARGE SCALE GENOMIC DNA]</scope>
    <source>
        <strain evidence="5">DSM 12168 / CIP 105900 / DD5/3</strain>
    </source>
</reference>
<dbReference type="InterPro" id="IPR048332">
    <property type="entry name" value="GD_AH_C"/>
</dbReference>
<evidence type="ECO:0000313" key="5">
    <source>
        <dbReference type="Proteomes" id="UP000006546"/>
    </source>
</evidence>
<evidence type="ECO:0000256" key="1">
    <source>
        <dbReference type="ARBA" id="ARBA00010986"/>
    </source>
</evidence>
<dbReference type="OrthoDB" id="9804574at2"/>
<dbReference type="Pfam" id="PF20629">
    <property type="entry name" value="GD_AH_C"/>
    <property type="match status" value="1"/>
</dbReference>
<dbReference type="InterPro" id="IPR007392">
    <property type="entry name" value="GD_AH_second"/>
</dbReference>
<dbReference type="KEGG" id="tbe:Trebr_0018"/>
<dbReference type="Pfam" id="PF08666">
    <property type="entry name" value="SAF"/>
    <property type="match status" value="1"/>
</dbReference>
<dbReference type="eggNOG" id="COG2721">
    <property type="taxonomic scope" value="Bacteria"/>
</dbReference>
<dbReference type="PANTHER" id="PTHR30536:SF5">
    <property type="entry name" value="ALTRONATE DEHYDRATASE"/>
    <property type="match status" value="1"/>
</dbReference>
<gene>
    <name evidence="4" type="ordered locus">Trebr_0018</name>
</gene>
<dbReference type="STRING" id="906968.Trebr_0018"/>
<proteinExistence type="inferred from homology"/>
<evidence type="ECO:0000259" key="3">
    <source>
        <dbReference type="SMART" id="SM00858"/>
    </source>
</evidence>
<comment type="similarity">
    <text evidence="1">Belongs to the UxaA family.</text>
</comment>
<dbReference type="EC" id="4.2.1.7" evidence="4"/>
<keyword evidence="2 4" id="KW-0456">Lyase</keyword>
<organism evidence="4 5">
    <name type="scientific">Treponema brennaborense (strain DSM 12168 / CIP 105900 / DD5/3)</name>
    <dbReference type="NCBI Taxonomy" id="906968"/>
    <lineage>
        <taxon>Bacteria</taxon>
        <taxon>Pseudomonadati</taxon>
        <taxon>Spirochaetota</taxon>
        <taxon>Spirochaetia</taxon>
        <taxon>Spirochaetales</taxon>
        <taxon>Treponemataceae</taxon>
        <taxon>Treponema</taxon>
    </lineage>
</organism>
<dbReference type="SMART" id="SM00858">
    <property type="entry name" value="SAF"/>
    <property type="match status" value="1"/>
</dbReference>
<dbReference type="EMBL" id="CP002696">
    <property type="protein sequence ID" value="AEE15478.1"/>
    <property type="molecule type" value="Genomic_DNA"/>
</dbReference>
<name>F4LK89_TREBD</name>
<dbReference type="HOGENOM" id="CLU_029189_0_0_12"/>
<sequence length="523" mass="55286">MSSTKNCIRIHPHDSVAVALVPLAKGTVVTIPAAADDRETLTVTVADDIPAGHKFALKAIAAGEPVIKYGYPIGAASRDIAAGNHVHTHNVKTLLAESAAYTYDEERARAASAAWKADTAALGAHVPTVNAYRRADGKIGIRNEIWIVPTVGCVNKIAESLAQWGNGEFCGGKPGPAERGGIEGVFAWTHPYGCSQMGEDHEKTRTILADLVRHPNAGAVLVLGLGCENNTVAQFKQTIGDYDENRVKFLIAQESADEIADGQAVLKELARFAGQYEREPVPASELVVGMKCGGSDGLSGITANALVGRACDALSAVGASVMLTEVPEMFGAERILMDRCENRAVFDETVRLINGFKDYYVRHGQVVYENPSPGNKAGGITTLEDKSLGCVQKGGKAPVRGVLRYGEQIAKKGLNLLEGPGNDIVSTTAMTAAGAHLILFTTGRGTPLGAPVPTVKIATNHPLAAGKPGWIDFDAAALLDGNADAVRDELLELIYDIASGKIRTKNETNGYREIAIFKEGVTL</sequence>
<dbReference type="InterPro" id="IPR052172">
    <property type="entry name" value="UxaA_altronate/galactarate_dh"/>
</dbReference>
<dbReference type="InterPro" id="IPR013974">
    <property type="entry name" value="SAF"/>
</dbReference>